<dbReference type="GeneID" id="92098574"/>
<keyword evidence="4" id="KW-1185">Reference proteome</keyword>
<evidence type="ECO:0000313" key="3">
    <source>
        <dbReference type="EMBL" id="KAK8041095.1"/>
    </source>
</evidence>
<dbReference type="Proteomes" id="UP001480595">
    <property type="component" value="Unassembled WGS sequence"/>
</dbReference>
<evidence type="ECO:0000256" key="2">
    <source>
        <dbReference type="SAM" id="Phobius"/>
    </source>
</evidence>
<organism evidence="3 4">
    <name type="scientific">Apiospora phragmitis</name>
    <dbReference type="NCBI Taxonomy" id="2905665"/>
    <lineage>
        <taxon>Eukaryota</taxon>
        <taxon>Fungi</taxon>
        <taxon>Dikarya</taxon>
        <taxon>Ascomycota</taxon>
        <taxon>Pezizomycotina</taxon>
        <taxon>Sordariomycetes</taxon>
        <taxon>Xylariomycetidae</taxon>
        <taxon>Amphisphaeriales</taxon>
        <taxon>Apiosporaceae</taxon>
        <taxon>Apiospora</taxon>
    </lineage>
</organism>
<feature type="transmembrane region" description="Helical" evidence="2">
    <location>
        <begin position="200"/>
        <end position="221"/>
    </location>
</feature>
<reference evidence="3 4" key="1">
    <citation type="submission" date="2023-01" db="EMBL/GenBank/DDBJ databases">
        <title>Analysis of 21 Apiospora genomes using comparative genomics revels a genus with tremendous synthesis potential of carbohydrate active enzymes and secondary metabolites.</title>
        <authorList>
            <person name="Sorensen T."/>
        </authorList>
    </citation>
    <scope>NUCLEOTIDE SEQUENCE [LARGE SCALE GENOMIC DNA]</scope>
    <source>
        <strain evidence="3 4">CBS 135458</strain>
    </source>
</reference>
<evidence type="ECO:0000256" key="1">
    <source>
        <dbReference type="SAM" id="MobiDB-lite"/>
    </source>
</evidence>
<keyword evidence="2" id="KW-0472">Membrane</keyword>
<feature type="region of interest" description="Disordered" evidence="1">
    <location>
        <begin position="295"/>
        <end position="332"/>
    </location>
</feature>
<name>A0ABR1T3B8_9PEZI</name>
<accession>A0ABR1T3B8</accession>
<comment type="caution">
    <text evidence="3">The sequence shown here is derived from an EMBL/GenBank/DDBJ whole genome shotgun (WGS) entry which is preliminary data.</text>
</comment>
<feature type="region of interest" description="Disordered" evidence="1">
    <location>
        <begin position="159"/>
        <end position="192"/>
    </location>
</feature>
<dbReference type="EMBL" id="JAQQWL010000015">
    <property type="protein sequence ID" value="KAK8041095.1"/>
    <property type="molecule type" value="Genomic_DNA"/>
</dbReference>
<keyword evidence="2" id="KW-1133">Transmembrane helix</keyword>
<feature type="compositionally biased region" description="Low complexity" evidence="1">
    <location>
        <begin position="298"/>
        <end position="313"/>
    </location>
</feature>
<proteinExistence type="predicted"/>
<evidence type="ECO:0000313" key="4">
    <source>
        <dbReference type="Proteomes" id="UP001480595"/>
    </source>
</evidence>
<feature type="region of interest" description="Disordered" evidence="1">
    <location>
        <begin position="226"/>
        <end position="250"/>
    </location>
</feature>
<gene>
    <name evidence="3" type="ORF">PG994_014102</name>
</gene>
<sequence length="332" mass="34341">MSSPDTTTAAPSLPGNWVPSKAGCLNKGDWWIWSYNGPQRDARTVLGGPSQTNNCFPSTGDPTGTYVGSQCPPNYTRACPDSSVTNAAVTCCPTAYQFSCVPEPLDMPHLDFFRCISKHGTSGSPTITLTDFQANTQRNIQPKQAPNEHLFAIAMVYQTPTPTSAPTPGPTASASSGDAPPPLPSETGLSPHGLSAGASGGIGAGVGVGVLLLGFLAFFLYRRKRSGSPRGKSELPMTSAPAGPAPASAPTAMMAQNQTSPGVLQNGTGGIGYGGQPASAYGAGDASYWDARIKHEAPQSTPSPVPTSATVVPGRHEMDSGNFRSELPSYRQ</sequence>
<keyword evidence="2" id="KW-0812">Transmembrane</keyword>
<protein>
    <submittedName>
        <fullName evidence="3">Uncharacterized protein</fullName>
    </submittedName>
</protein>
<feature type="compositionally biased region" description="Low complexity" evidence="1">
    <location>
        <begin position="236"/>
        <end position="250"/>
    </location>
</feature>
<dbReference type="RefSeq" id="XP_066708640.1">
    <property type="nucleotide sequence ID" value="XM_066865511.1"/>
</dbReference>